<keyword evidence="2" id="KW-1185">Reference proteome</keyword>
<reference evidence="1" key="1">
    <citation type="submission" date="2023-04" db="EMBL/GenBank/DDBJ databases">
        <title>A chromosome-level genome assembly of the parasitoid wasp Eretmocerus hayati.</title>
        <authorList>
            <person name="Zhong Y."/>
            <person name="Liu S."/>
            <person name="Liu Y."/>
        </authorList>
    </citation>
    <scope>NUCLEOTIDE SEQUENCE</scope>
    <source>
        <strain evidence="1">ZJU_SS_LIU_2023</strain>
    </source>
</reference>
<dbReference type="Proteomes" id="UP001239111">
    <property type="component" value="Chromosome 3"/>
</dbReference>
<sequence>MTSKKGQNWRIEAEIDRAREEGNWKRVIELADQLRTLCPGNECLSNFLGGEARLENFLEQTPPVDVNVAKAKSGLAEAKRYLLLAANEKDKQAPVALDAQLLLGKLHYAMGMYTESLTHYEEAELQSLTEKQLPNRSLRIVAESFAIKGLCLEKLPPTSKSKYKIAEWHSQMIKCFESAADITLVYLQEQDKVTSQQPNGTLPTNTGTIGSSSPQASSHSTKHMGPILETAILRAPQIHLQAGNIQASIDCYRKLLMALETSATQSLRLSLSRQLAEILLRGMRQINYTPPEPPASSVSTRKGTSATESPWKPKKYSGFNLFVPKNVYEEIILLLFISEAMAVRDAVLSISPEFKEARVRAFGNATAVYDLLTVVVVRWNQVELLNESFERAMKFSHKETYVWTQWALCLISLKKYIQAHGVLKRVIKLASQKVMPCLLATRLCYEHLNLIQQGIDWSQTALQRETANSQGLLSRCHLYIGLGYSILCSRATIKEDKKEYTSLVLEHYSKAQQADPNDHLAEYYLAYEYASNRQIAEAISHIKVALSLRAEHIPSLHLFTLLLTAQKQYKEAADLIKSIRLEYPDNFNILYVQANLELYIGQYDEALTTIKELFSLWRLLYEEETNVEVPEPQSEKRSESRSIYQMYSSEMSEKDSSSVHGQSLTASRVEQAFSEVASSMSTFVPKPGPQKAWLLQMQVWLLLAEVFLATNQDNEAVLAIQEASNIFPMSHLVMYTRGLLHEYKKEYEEAKQCYLNATAINPTHVKSLQHLGLVYMHLEMHQSAEKTLKDAARIDPLSFETWYNLGKVLMAKKEPSEASECFETALQIEASEPILPIYTLPITFE</sequence>
<evidence type="ECO:0000313" key="1">
    <source>
        <dbReference type="EMBL" id="KAJ8670137.1"/>
    </source>
</evidence>
<comment type="caution">
    <text evidence="1">The sequence shown here is derived from an EMBL/GenBank/DDBJ whole genome shotgun (WGS) entry which is preliminary data.</text>
</comment>
<name>A0ACC2NIR8_9HYME</name>
<dbReference type="EMBL" id="CM056743">
    <property type="protein sequence ID" value="KAJ8670137.1"/>
    <property type="molecule type" value="Genomic_DNA"/>
</dbReference>
<evidence type="ECO:0000313" key="2">
    <source>
        <dbReference type="Proteomes" id="UP001239111"/>
    </source>
</evidence>
<gene>
    <name evidence="1" type="ORF">QAD02_001396</name>
</gene>
<accession>A0ACC2NIR8</accession>
<proteinExistence type="predicted"/>
<organism evidence="1 2">
    <name type="scientific">Eretmocerus hayati</name>
    <dbReference type="NCBI Taxonomy" id="131215"/>
    <lineage>
        <taxon>Eukaryota</taxon>
        <taxon>Metazoa</taxon>
        <taxon>Ecdysozoa</taxon>
        <taxon>Arthropoda</taxon>
        <taxon>Hexapoda</taxon>
        <taxon>Insecta</taxon>
        <taxon>Pterygota</taxon>
        <taxon>Neoptera</taxon>
        <taxon>Endopterygota</taxon>
        <taxon>Hymenoptera</taxon>
        <taxon>Apocrita</taxon>
        <taxon>Proctotrupomorpha</taxon>
        <taxon>Chalcidoidea</taxon>
        <taxon>Aphelinidae</taxon>
        <taxon>Aphelininae</taxon>
        <taxon>Eretmocerus</taxon>
    </lineage>
</organism>
<protein>
    <submittedName>
        <fullName evidence="1">Uncharacterized protein</fullName>
    </submittedName>
</protein>